<gene>
    <name evidence="3" type="ORF">NE686_12755</name>
</gene>
<dbReference type="GO" id="GO:0016787">
    <property type="term" value="F:hydrolase activity"/>
    <property type="evidence" value="ECO:0007669"/>
    <property type="project" value="UniProtKB-KW"/>
</dbReference>
<comment type="caution">
    <text evidence="3">The sequence shown here is derived from an EMBL/GenBank/DDBJ whole genome shotgun (WGS) entry which is preliminary data.</text>
</comment>
<dbReference type="CDD" id="cd01310">
    <property type="entry name" value="TatD_DNAse"/>
    <property type="match status" value="1"/>
</dbReference>
<organism evidence="3 4">
    <name type="scientific">Tissierella carlieri</name>
    <dbReference type="NCBI Taxonomy" id="689904"/>
    <lineage>
        <taxon>Bacteria</taxon>
        <taxon>Bacillati</taxon>
        <taxon>Bacillota</taxon>
        <taxon>Tissierellia</taxon>
        <taxon>Tissierellales</taxon>
        <taxon>Tissierellaceae</taxon>
        <taxon>Tissierella</taxon>
    </lineage>
</organism>
<keyword evidence="2 3" id="KW-0378">Hydrolase</keyword>
<dbReference type="PROSITE" id="PS01137">
    <property type="entry name" value="TATD_1"/>
    <property type="match status" value="1"/>
</dbReference>
<dbReference type="PROSITE" id="PS01091">
    <property type="entry name" value="TATD_3"/>
    <property type="match status" value="1"/>
</dbReference>
<evidence type="ECO:0000256" key="2">
    <source>
        <dbReference type="ARBA" id="ARBA00022801"/>
    </source>
</evidence>
<dbReference type="SUPFAM" id="SSF51556">
    <property type="entry name" value="Metallo-dependent hydrolases"/>
    <property type="match status" value="1"/>
</dbReference>
<dbReference type="PANTHER" id="PTHR46124">
    <property type="entry name" value="D-AMINOACYL-TRNA DEACYLASE"/>
    <property type="match status" value="1"/>
</dbReference>
<dbReference type="EMBL" id="JANGAC010000009">
    <property type="protein sequence ID" value="MCQ4923963.1"/>
    <property type="molecule type" value="Genomic_DNA"/>
</dbReference>
<dbReference type="InterPro" id="IPR032466">
    <property type="entry name" value="Metal_Hydrolase"/>
</dbReference>
<proteinExistence type="predicted"/>
<accession>A0ABT1SBU6</accession>
<sequence>MLIDSHAHLDDRRFDNDRDMLIKNLKNNGIEMVINIGADLQSSIASVSLTEKYDNIYAAVGIHPHSAKEMDNSTIEILRAFAKRAKVVAIGEIGLDFYYDNSPRDIQRKWFREQINLAKEVDLPVVIHTRDAAEETFNILKEAQDGTLRGVLHCYSGSAEMAAEYIKMGFYISLAGPVTFKNARVSREVAKIVPLDKLLIETDCPYLTPEPYRGKRNEPIFVKYVAGTIAEAKGISFEELAKATNRNTRELFRISE</sequence>
<dbReference type="RefSeq" id="WP_256311798.1">
    <property type="nucleotide sequence ID" value="NZ_JANGAC010000009.1"/>
</dbReference>
<protein>
    <submittedName>
        <fullName evidence="3">TatD family hydrolase</fullName>
    </submittedName>
</protein>
<dbReference type="Gene3D" id="3.20.20.140">
    <property type="entry name" value="Metal-dependent hydrolases"/>
    <property type="match status" value="1"/>
</dbReference>
<evidence type="ECO:0000256" key="1">
    <source>
        <dbReference type="ARBA" id="ARBA00022723"/>
    </source>
</evidence>
<dbReference type="InterPro" id="IPR001130">
    <property type="entry name" value="TatD-like"/>
</dbReference>
<dbReference type="PROSITE" id="PS01090">
    <property type="entry name" value="TATD_2"/>
    <property type="match status" value="1"/>
</dbReference>
<keyword evidence="4" id="KW-1185">Reference proteome</keyword>
<dbReference type="PIRSF" id="PIRSF005902">
    <property type="entry name" value="DNase_TatD"/>
    <property type="match status" value="1"/>
</dbReference>
<dbReference type="PANTHER" id="PTHR46124:SF2">
    <property type="entry name" value="D-AMINOACYL-TRNA DEACYLASE"/>
    <property type="match status" value="1"/>
</dbReference>
<dbReference type="InterPro" id="IPR015991">
    <property type="entry name" value="TatD/YcfH-like"/>
</dbReference>
<evidence type="ECO:0000313" key="4">
    <source>
        <dbReference type="Proteomes" id="UP001524478"/>
    </source>
</evidence>
<keyword evidence="1" id="KW-0479">Metal-binding</keyword>
<name>A0ABT1SBU6_9FIRM</name>
<evidence type="ECO:0000313" key="3">
    <source>
        <dbReference type="EMBL" id="MCQ4923963.1"/>
    </source>
</evidence>
<reference evidence="3 4" key="1">
    <citation type="submission" date="2022-06" db="EMBL/GenBank/DDBJ databases">
        <title>Isolation of gut microbiota from human fecal samples.</title>
        <authorList>
            <person name="Pamer E.G."/>
            <person name="Barat B."/>
            <person name="Waligurski E."/>
            <person name="Medina S."/>
            <person name="Paddock L."/>
            <person name="Mostad J."/>
        </authorList>
    </citation>
    <scope>NUCLEOTIDE SEQUENCE [LARGE SCALE GENOMIC DNA]</scope>
    <source>
        <strain evidence="3 4">DFI.7.95</strain>
    </source>
</reference>
<dbReference type="InterPro" id="IPR018228">
    <property type="entry name" value="DNase_TatD-rel_CS"/>
</dbReference>
<dbReference type="Pfam" id="PF01026">
    <property type="entry name" value="TatD_DNase"/>
    <property type="match status" value="1"/>
</dbReference>
<dbReference type="Proteomes" id="UP001524478">
    <property type="component" value="Unassembled WGS sequence"/>
</dbReference>
<dbReference type="NCBIfam" id="TIGR00010">
    <property type="entry name" value="YchF/TatD family DNA exonuclease"/>
    <property type="match status" value="1"/>
</dbReference>